<name>A0A927C5L0_9BACL</name>
<keyword evidence="1" id="KW-0472">Membrane</keyword>
<evidence type="ECO:0000256" key="1">
    <source>
        <dbReference type="SAM" id="Phobius"/>
    </source>
</evidence>
<accession>A0A927C5L0</accession>
<keyword evidence="3" id="KW-1185">Reference proteome</keyword>
<dbReference type="AlphaFoldDB" id="A0A927C5L0"/>
<sequence>MSNNRYSVGLIIVAVGIVLLLGKLGVFGFFWEVFWPIFILAPGLLFHALYFSRVLPSGVLIPGGILTTISIIFFLCTIISWDLIAYLWPAFILAPAVGLYEFYLFDKRSPRGVLLAAAILAVIAGLLFSMTILFTVGIYFIAIILIAVGGYLIFSNNKRRSW</sequence>
<comment type="caution">
    <text evidence="2">The sequence shown here is derived from an EMBL/GenBank/DDBJ whole genome shotgun (WGS) entry which is preliminary data.</text>
</comment>
<dbReference type="EMBL" id="JACXJA010000007">
    <property type="protein sequence ID" value="MBD2861779.1"/>
    <property type="molecule type" value="Genomic_DNA"/>
</dbReference>
<evidence type="ECO:0000313" key="3">
    <source>
        <dbReference type="Proteomes" id="UP000639396"/>
    </source>
</evidence>
<evidence type="ECO:0008006" key="4">
    <source>
        <dbReference type="Google" id="ProtNLM"/>
    </source>
</evidence>
<proteinExistence type="predicted"/>
<feature type="transmembrane region" description="Helical" evidence="1">
    <location>
        <begin position="33"/>
        <end position="52"/>
    </location>
</feature>
<organism evidence="2 3">
    <name type="scientific">Paenibacillus oceani</name>
    <dbReference type="NCBI Taxonomy" id="2772510"/>
    <lineage>
        <taxon>Bacteria</taxon>
        <taxon>Bacillati</taxon>
        <taxon>Bacillota</taxon>
        <taxon>Bacilli</taxon>
        <taxon>Bacillales</taxon>
        <taxon>Paenibacillaceae</taxon>
        <taxon>Paenibacillus</taxon>
    </lineage>
</organism>
<evidence type="ECO:0000313" key="2">
    <source>
        <dbReference type="EMBL" id="MBD2861779.1"/>
    </source>
</evidence>
<dbReference type="Proteomes" id="UP000639396">
    <property type="component" value="Unassembled WGS sequence"/>
</dbReference>
<gene>
    <name evidence="2" type="ORF">IDH45_07275</name>
</gene>
<feature type="transmembrane region" description="Helical" evidence="1">
    <location>
        <begin position="7"/>
        <end position="27"/>
    </location>
</feature>
<feature type="transmembrane region" description="Helical" evidence="1">
    <location>
        <begin position="136"/>
        <end position="154"/>
    </location>
</feature>
<dbReference type="RefSeq" id="WP_190926093.1">
    <property type="nucleotide sequence ID" value="NZ_JACXJA010000007.1"/>
</dbReference>
<feature type="transmembrane region" description="Helical" evidence="1">
    <location>
        <begin position="86"/>
        <end position="105"/>
    </location>
</feature>
<keyword evidence="1" id="KW-1133">Transmembrane helix</keyword>
<feature type="transmembrane region" description="Helical" evidence="1">
    <location>
        <begin position="59"/>
        <end position="80"/>
    </location>
</feature>
<reference evidence="2" key="1">
    <citation type="submission" date="2020-09" db="EMBL/GenBank/DDBJ databases">
        <title>A novel bacterium of genus Paenibacillus, isolated from South China Sea.</title>
        <authorList>
            <person name="Huang H."/>
            <person name="Mo K."/>
            <person name="Hu Y."/>
        </authorList>
    </citation>
    <scope>NUCLEOTIDE SEQUENCE</scope>
    <source>
        <strain evidence="2">IB182363</strain>
    </source>
</reference>
<feature type="transmembrane region" description="Helical" evidence="1">
    <location>
        <begin position="112"/>
        <end position="130"/>
    </location>
</feature>
<protein>
    <recommendedName>
        <fullName evidence="4">DUF5668 domain-containing protein</fullName>
    </recommendedName>
</protein>
<keyword evidence="1" id="KW-0812">Transmembrane</keyword>